<dbReference type="AlphaFoldDB" id="A0A4Z2EDQ4"/>
<sequence length="79" mass="8615">MPKEGYPKKKKKKKKKQLFITSPINTGLHGLNIVQKEESVNSRTAGGHQGCFLTLRTSTQIPEVSAGISSSRRVDCSSA</sequence>
<keyword evidence="2" id="KW-1185">Reference proteome</keyword>
<reference evidence="1 2" key="1">
    <citation type="submission" date="2019-03" db="EMBL/GenBank/DDBJ databases">
        <title>First draft genome of Liparis tanakae, snailfish: a comprehensive survey of snailfish specific genes.</title>
        <authorList>
            <person name="Kim W."/>
            <person name="Song I."/>
            <person name="Jeong J.-H."/>
            <person name="Kim D."/>
            <person name="Kim S."/>
            <person name="Ryu S."/>
            <person name="Song J.Y."/>
            <person name="Lee S.K."/>
        </authorList>
    </citation>
    <scope>NUCLEOTIDE SEQUENCE [LARGE SCALE GENOMIC DNA]</scope>
    <source>
        <tissue evidence="1">Muscle</tissue>
    </source>
</reference>
<name>A0A4Z2EDQ4_9TELE</name>
<gene>
    <name evidence="1" type="ORF">EYF80_063005</name>
</gene>
<proteinExistence type="predicted"/>
<dbReference type="EMBL" id="SRLO01009377">
    <property type="protein sequence ID" value="TNN26853.1"/>
    <property type="molecule type" value="Genomic_DNA"/>
</dbReference>
<evidence type="ECO:0000313" key="2">
    <source>
        <dbReference type="Proteomes" id="UP000314294"/>
    </source>
</evidence>
<accession>A0A4Z2EDQ4</accession>
<evidence type="ECO:0000313" key="1">
    <source>
        <dbReference type="EMBL" id="TNN26853.1"/>
    </source>
</evidence>
<organism evidence="1 2">
    <name type="scientific">Liparis tanakae</name>
    <name type="common">Tanaka's snailfish</name>
    <dbReference type="NCBI Taxonomy" id="230148"/>
    <lineage>
        <taxon>Eukaryota</taxon>
        <taxon>Metazoa</taxon>
        <taxon>Chordata</taxon>
        <taxon>Craniata</taxon>
        <taxon>Vertebrata</taxon>
        <taxon>Euteleostomi</taxon>
        <taxon>Actinopterygii</taxon>
        <taxon>Neopterygii</taxon>
        <taxon>Teleostei</taxon>
        <taxon>Neoteleostei</taxon>
        <taxon>Acanthomorphata</taxon>
        <taxon>Eupercaria</taxon>
        <taxon>Perciformes</taxon>
        <taxon>Cottioidei</taxon>
        <taxon>Cottales</taxon>
        <taxon>Liparidae</taxon>
        <taxon>Liparis</taxon>
    </lineage>
</organism>
<dbReference type="Proteomes" id="UP000314294">
    <property type="component" value="Unassembled WGS sequence"/>
</dbReference>
<comment type="caution">
    <text evidence="1">The sequence shown here is derived from an EMBL/GenBank/DDBJ whole genome shotgun (WGS) entry which is preliminary data.</text>
</comment>
<protein>
    <submittedName>
        <fullName evidence="1">Uncharacterized protein</fullName>
    </submittedName>
</protein>